<comment type="caution">
    <text evidence="2">The sequence shown here is derived from an EMBL/GenBank/DDBJ whole genome shotgun (WGS) entry which is preliminary data.</text>
</comment>
<dbReference type="EMBL" id="MPUH01001726">
    <property type="protein sequence ID" value="OMJ66412.1"/>
    <property type="molecule type" value="Genomic_DNA"/>
</dbReference>
<evidence type="ECO:0000313" key="2">
    <source>
        <dbReference type="EMBL" id="OMJ66412.1"/>
    </source>
</evidence>
<dbReference type="OrthoDB" id="328009at2759"/>
<organism evidence="2 3">
    <name type="scientific">Stentor coeruleus</name>
    <dbReference type="NCBI Taxonomy" id="5963"/>
    <lineage>
        <taxon>Eukaryota</taxon>
        <taxon>Sar</taxon>
        <taxon>Alveolata</taxon>
        <taxon>Ciliophora</taxon>
        <taxon>Postciliodesmatophora</taxon>
        <taxon>Heterotrichea</taxon>
        <taxon>Heterotrichida</taxon>
        <taxon>Stentoridae</taxon>
        <taxon>Stentor</taxon>
    </lineage>
</organism>
<name>A0A1R2APF6_9CILI</name>
<keyword evidence="3" id="KW-1185">Reference proteome</keyword>
<feature type="chain" id="PRO_5012300241" evidence="1">
    <location>
        <begin position="16"/>
        <end position="2103"/>
    </location>
</feature>
<proteinExistence type="predicted"/>
<accession>A0A1R2APF6</accession>
<evidence type="ECO:0000313" key="3">
    <source>
        <dbReference type="Proteomes" id="UP000187209"/>
    </source>
</evidence>
<reference evidence="2 3" key="1">
    <citation type="submission" date="2016-11" db="EMBL/GenBank/DDBJ databases">
        <title>The macronuclear genome of Stentor coeruleus: a giant cell with tiny introns.</title>
        <authorList>
            <person name="Slabodnick M."/>
            <person name="Ruby J.G."/>
            <person name="Reiff S.B."/>
            <person name="Swart E.C."/>
            <person name="Gosai S."/>
            <person name="Prabakaran S."/>
            <person name="Witkowska E."/>
            <person name="Larue G.E."/>
            <person name="Fisher S."/>
            <person name="Freeman R.M."/>
            <person name="Gunawardena J."/>
            <person name="Chu W."/>
            <person name="Stover N.A."/>
            <person name="Gregory B.D."/>
            <person name="Nowacki M."/>
            <person name="Derisi J."/>
            <person name="Roy S.W."/>
            <person name="Marshall W.F."/>
            <person name="Sood P."/>
        </authorList>
    </citation>
    <scope>NUCLEOTIDE SEQUENCE [LARGE SCALE GENOMIC DNA]</scope>
    <source>
        <strain evidence="2">WM001</strain>
    </source>
</reference>
<evidence type="ECO:0000256" key="1">
    <source>
        <dbReference type="SAM" id="SignalP"/>
    </source>
</evidence>
<dbReference type="Proteomes" id="UP000187209">
    <property type="component" value="Unassembled WGS sequence"/>
</dbReference>
<keyword evidence="1" id="KW-0732">Signal</keyword>
<sequence length="2103" mass="225116">MFLALIILSVSGVMFETFDEMLGPSKISWPSDWVENNIMLSSNHKGASATISIYCKTSVDVPTGSYVTIFIPDFVSETYYYTTLEDYSADDTMIFTTISITLPEAGAYGPISLVISQSDGGQILASNEIFGSFAVIEQIPTSGTVTVTYAASTSYEVSQSTSLTFALTMDVQMETFDYLSIDLSASEFTYGDNGDLSFSKGGDNFNDTSAIYDEDNDCIWIFPLINQISESTQIEFTLSGFYNPPAVGLSSQWTVTAHRYGTPTTLKSFSGTGPSTATTPGAITFTSWEPYNNNIAKTEIVSNLALYMTLKFTIKHELVDSDYIKVTFTNADLFATTKPGDDKLAKTTGSIDDYYILTDNDELTCTAISAAIVKCVVNLNADEVLASGSTVTIYNLVTFSSSSASISSIISYTSADKKIDESASTIGTITYTGTLIAEPSLYIADQALTTTAIAAEAGNTGIYGIVLSLLPGTTVDTTTSMTLYFPFVKEATANNENFAIGTSGFALYGTQKAALDATTFDSATAASSTFNTGYITFSPGETLTASQQFNIFFVGGTSPTAGAIFFPSFITTAYSRIEAAIKYTVSSKTYVFSKPLWFYDGEGVVPTLQLFCTDALFKGLPAFITFKVPFEYAGAGYTFMMDFELSIIEDLGSGLESGSVYPADSDDGTLKIVYEASGNGHLQYTFSAALDKTNTYKFAFPVGAPPNALTATVIATLYAVDSDGDKWALASSASVSATPTVASGSQLILVATDTFTGKAFETDYTLTVEKVPSADGDYDIAIVLPDDYSFTSSASATLAAASMPNFFVFKSDSSLYNFVSAYSPTNAMAAAGAEIIITSITTAWYSGTQTAYIALGPAGAHGGAVCNGAASNDITVDAEDITDVSIDLTSSSSYGLDVTTADFTITAVLPGPVYAGATVTVVWDTDGWTFTSATCTMTLGDNDSTSCSSLIIDADVESGSLIISVSGAILPTVTVAEVTASTNVFAAISTITIAKSANNIYTYTEAVSVADAKTKTEFSAGVTAVKTSGVSELEVFPDVIGSILVYFRIVFSTFYDIPSGSEISISGETFATDAVAEKNTWCNYGFSDAKIESGVLKITTNTFIEAGSDIEIRKDLAFDIPTDGLTSPSFLVAATRPDNDKVIDDTGVTTQTITYQDSTSLDLSSVHVIIGITNQGFVSAHTFTFVTSVAIKNDTIIFFDASEQYNPIPGPSFKFKECPGYLFLNAESDNGEIICFADHWVITCSGITADADATVTIYIDIANPSEASADWGIYIYNSDGTPTVDPAYLTITDGYTSIPKNNIDVYFVVHDESDQDFSSDLKFLAYIDEDFQDNSCAFVLFPKPYILAVDNPGTVSCGMYYDDGSDSGVTVSEGECSVSENWIEFPIATATTVASDGWSVLVTAGIYDPLEGFASGDDDLVFSIYDFWTGRFTILTVADTITEETTSVAFTSSSYSNLNAAFTGYDESSYAFLTVNGGNDIYLVQGTYSSWIKIEAEGDEFLASSVILQASNLIEDGPLEFSDGGSYILSDSLPFNYFKVGASRNEISDQYYISWEKVEEVAYDGKSVFYRAPTKTVVQVFDSKTYSIEIGTIYTVPVGIYSIPINLSLGSVSPFTGISVEISLSDNTDTNSTITFMPETLEFSAGISENAFDIVCDDCEDGESFDISFVISGDDAAAFEISDSASFTIGALTDLAPEASFSFGDVGRTSIPININTNSMGIVTWALMGDIMYYYGDNSTNLTFIEDCALLLVGDTEGLSVKEQEYAFHDTLVAIDDSDWEAFSLSVVLESSLVFIAGQNFVDQSTNAELYVFNYLVTDSDYAVVGYFDNFSGNDPYYVVGYFDNFSGNDPYYFEDFVSTLEAGYSAAIKVTFADGTTAPNDAVIRGLAKGLKTNKSRFSVEGSRSRSLAVESTVDLQPSVLDSQSSVDLVNSVPESDLLSALTAEGLSPLSITASEIESSGTPGFDFKLWEEDTDYIQVNVTATVDGQICCLCEFDADETLTLTSDLIYLGLDRTGANASERTECRVVDAGDYEFFYANATEIVDGAFNWTTFTLTCTDCNNYPILPECMADGLINYTYTGSSSSNAYSLAIALCALLAYLA</sequence>
<protein>
    <submittedName>
        <fullName evidence="2">Uncharacterized protein</fullName>
    </submittedName>
</protein>
<gene>
    <name evidence="2" type="ORF">SteCoe_36749</name>
</gene>
<feature type="signal peptide" evidence="1">
    <location>
        <begin position="1"/>
        <end position="15"/>
    </location>
</feature>